<dbReference type="SUPFAM" id="SSF52058">
    <property type="entry name" value="L domain-like"/>
    <property type="match status" value="1"/>
</dbReference>
<comment type="caution">
    <text evidence="6">The sequence shown here is derived from an EMBL/GenBank/DDBJ whole genome shotgun (WGS) entry which is preliminary data.</text>
</comment>
<protein>
    <submittedName>
        <fullName evidence="6">Platelet glycoprotein V-like</fullName>
    </submittedName>
</protein>
<keyword evidence="4" id="KW-0812">Transmembrane</keyword>
<keyword evidence="4" id="KW-1133">Transmembrane helix</keyword>
<evidence type="ECO:0000256" key="3">
    <source>
        <dbReference type="ARBA" id="ARBA00022737"/>
    </source>
</evidence>
<name>A0A8J5JHE8_HOMAM</name>
<dbReference type="InterPro" id="IPR001611">
    <property type="entry name" value="Leu-rich_rpt"/>
</dbReference>
<dbReference type="PROSITE" id="PS51450">
    <property type="entry name" value="LRR"/>
    <property type="match status" value="3"/>
</dbReference>
<organism evidence="6 7">
    <name type="scientific">Homarus americanus</name>
    <name type="common">American lobster</name>
    <dbReference type="NCBI Taxonomy" id="6706"/>
    <lineage>
        <taxon>Eukaryota</taxon>
        <taxon>Metazoa</taxon>
        <taxon>Ecdysozoa</taxon>
        <taxon>Arthropoda</taxon>
        <taxon>Crustacea</taxon>
        <taxon>Multicrustacea</taxon>
        <taxon>Malacostraca</taxon>
        <taxon>Eumalacostraca</taxon>
        <taxon>Eucarida</taxon>
        <taxon>Decapoda</taxon>
        <taxon>Pleocyemata</taxon>
        <taxon>Astacidea</taxon>
        <taxon>Nephropoidea</taxon>
        <taxon>Nephropidae</taxon>
        <taxon>Homarus</taxon>
    </lineage>
</organism>
<proteinExistence type="predicted"/>
<evidence type="ECO:0000256" key="4">
    <source>
        <dbReference type="SAM" id="Phobius"/>
    </source>
</evidence>
<dbReference type="InterPro" id="IPR032675">
    <property type="entry name" value="LRR_dom_sf"/>
</dbReference>
<feature type="transmembrane region" description="Helical" evidence="4">
    <location>
        <begin position="538"/>
        <end position="563"/>
    </location>
</feature>
<reference evidence="6" key="1">
    <citation type="journal article" date="2021" name="Sci. Adv.">
        <title>The American lobster genome reveals insights on longevity, neural, and immune adaptations.</title>
        <authorList>
            <person name="Polinski J.M."/>
            <person name="Zimin A.V."/>
            <person name="Clark K.F."/>
            <person name="Kohn A.B."/>
            <person name="Sadowski N."/>
            <person name="Timp W."/>
            <person name="Ptitsyn A."/>
            <person name="Khanna P."/>
            <person name="Romanova D.Y."/>
            <person name="Williams P."/>
            <person name="Greenwood S.J."/>
            <person name="Moroz L.L."/>
            <person name="Walt D.R."/>
            <person name="Bodnar A.G."/>
        </authorList>
    </citation>
    <scope>NUCLEOTIDE SEQUENCE</scope>
    <source>
        <strain evidence="6">GMGI-L3</strain>
    </source>
</reference>
<evidence type="ECO:0000313" key="6">
    <source>
        <dbReference type="EMBL" id="KAG7158297.1"/>
    </source>
</evidence>
<dbReference type="Gene3D" id="3.80.10.10">
    <property type="entry name" value="Ribonuclease Inhibitor"/>
    <property type="match status" value="2"/>
</dbReference>
<evidence type="ECO:0000313" key="7">
    <source>
        <dbReference type="Proteomes" id="UP000747542"/>
    </source>
</evidence>
<dbReference type="PANTHER" id="PTHR24373:SF275">
    <property type="entry name" value="TIR DOMAIN-CONTAINING PROTEIN"/>
    <property type="match status" value="1"/>
</dbReference>
<dbReference type="InterPro" id="IPR050328">
    <property type="entry name" value="Dev_Immune_Receptor"/>
</dbReference>
<feature type="chain" id="PRO_5035322293" evidence="5">
    <location>
        <begin position="18"/>
        <end position="633"/>
    </location>
</feature>
<dbReference type="PRINTS" id="PR00019">
    <property type="entry name" value="LEURICHRPT"/>
</dbReference>
<keyword evidence="2 5" id="KW-0732">Signal</keyword>
<dbReference type="SMART" id="SM00369">
    <property type="entry name" value="LRR_TYP"/>
    <property type="match status" value="11"/>
</dbReference>
<evidence type="ECO:0000256" key="1">
    <source>
        <dbReference type="ARBA" id="ARBA00022614"/>
    </source>
</evidence>
<keyword evidence="3" id="KW-0677">Repeat</keyword>
<keyword evidence="4" id="KW-0472">Membrane</keyword>
<dbReference type="InterPro" id="IPR003591">
    <property type="entry name" value="Leu-rich_rpt_typical-subtyp"/>
</dbReference>
<evidence type="ECO:0000256" key="2">
    <source>
        <dbReference type="ARBA" id="ARBA00022729"/>
    </source>
</evidence>
<dbReference type="SMART" id="SM00365">
    <property type="entry name" value="LRR_SD22"/>
    <property type="match status" value="5"/>
</dbReference>
<evidence type="ECO:0000256" key="5">
    <source>
        <dbReference type="SAM" id="SignalP"/>
    </source>
</evidence>
<dbReference type="Pfam" id="PF00560">
    <property type="entry name" value="LRR_1"/>
    <property type="match status" value="1"/>
</dbReference>
<dbReference type="Proteomes" id="UP000747542">
    <property type="component" value="Unassembled WGS sequence"/>
</dbReference>
<dbReference type="AlphaFoldDB" id="A0A8J5JHE8"/>
<gene>
    <name evidence="6" type="primary">GP5-L</name>
    <name evidence="6" type="ORF">Hamer_G008945</name>
</gene>
<keyword evidence="1" id="KW-0433">Leucine-rich repeat</keyword>
<dbReference type="SMART" id="SM00368">
    <property type="entry name" value="LRR_RI"/>
    <property type="match status" value="2"/>
</dbReference>
<sequence length="633" mass="70208">MLLLALVLWSCVGAAWACPEVCRCSLDGRGRRSVRCEAGGLTDPIPVKDMAVDTEVLFITAPPNHPNTLTLGPIFKELRRLEEIHITWANIPALGAHSIWGMQRLKVLNLTHNHISALMDTNFRGADTLQRLDLSHNLIESVPSAVFRYVSRLQSLTLSHNMVPELVPRIFFGLTRLEELDLSYNPLGDLHPEQFSDVPELKQLVCAGCGLSSLSGSLLQALPNLHTFDLHNNRLTQVPSGVATIYLPKLIKLNLNANLISFVERGVIDGSSLSYLHLAHNQINRVESGAFINSSLEYLDLSYNRLVNLDNDAIKEALDELHELDLSGNSLHIEQLMFVLPAAQELQRLGLGDMGLMRLPPGLLQNLSHLHHLNVSSNYLSAFPTEALLNAPQLRTLDLSRNSFRKMDDKMVSAISASKHLRKLRLEGNPWQCDLCHVGPLLRWLHDAPDQESGCDEPRVWTCLRCVGPIGLEGLELALLPLGDLPLCPQELPAAAPSWDTPVLNEGTIEPMLPRSQLTIQEDHGTGWSMGRLLREKLHMVIVIGCCIVLLCLILVILGVVAYSRHSAFYYTCEGQSLEAKKMKAKEMKNNNKPNGQSSSRPDVTIATIDELTDIAGSQELLEPKIDHTQYFG</sequence>
<dbReference type="PANTHER" id="PTHR24373">
    <property type="entry name" value="SLIT RELATED LEUCINE-RICH REPEAT NEURONAL PROTEIN"/>
    <property type="match status" value="1"/>
</dbReference>
<dbReference type="EMBL" id="JAHLQT010035566">
    <property type="protein sequence ID" value="KAG7158297.1"/>
    <property type="molecule type" value="Genomic_DNA"/>
</dbReference>
<feature type="signal peptide" evidence="5">
    <location>
        <begin position="1"/>
        <end position="17"/>
    </location>
</feature>
<keyword evidence="7" id="KW-1185">Reference proteome</keyword>
<dbReference type="Pfam" id="PF13855">
    <property type="entry name" value="LRR_8"/>
    <property type="match status" value="4"/>
</dbReference>
<accession>A0A8J5JHE8</accession>